<organism evidence="2 3">
    <name type="scientific">Stigmatella erecta</name>
    <dbReference type="NCBI Taxonomy" id="83460"/>
    <lineage>
        <taxon>Bacteria</taxon>
        <taxon>Pseudomonadati</taxon>
        <taxon>Myxococcota</taxon>
        <taxon>Myxococcia</taxon>
        <taxon>Myxococcales</taxon>
        <taxon>Cystobacterineae</taxon>
        <taxon>Archangiaceae</taxon>
        <taxon>Stigmatella</taxon>
    </lineage>
</organism>
<feature type="region of interest" description="Disordered" evidence="1">
    <location>
        <begin position="217"/>
        <end position="239"/>
    </location>
</feature>
<evidence type="ECO:0000313" key="3">
    <source>
        <dbReference type="Proteomes" id="UP000199181"/>
    </source>
</evidence>
<dbReference type="EMBL" id="FOIJ01000013">
    <property type="protein sequence ID" value="SEU28484.1"/>
    <property type="molecule type" value="Genomic_DNA"/>
</dbReference>
<reference evidence="3" key="1">
    <citation type="submission" date="2016-10" db="EMBL/GenBank/DDBJ databases">
        <authorList>
            <person name="Varghese N."/>
            <person name="Submissions S."/>
        </authorList>
    </citation>
    <scope>NUCLEOTIDE SEQUENCE [LARGE SCALE GENOMIC DNA]</scope>
    <source>
        <strain evidence="3">DSM 16858</strain>
    </source>
</reference>
<keyword evidence="3" id="KW-1185">Reference proteome</keyword>
<dbReference type="AlphaFoldDB" id="A0A1I0KTI9"/>
<evidence type="ECO:0000256" key="1">
    <source>
        <dbReference type="SAM" id="MobiDB-lite"/>
    </source>
</evidence>
<sequence length="314" mass="34224">MLGTRTPTVYRARVPQFAEFEEKEFEGPLNTQLCLGTPMWSPGQVLEAIVGFDVALMVQDSVFWGQQGFAALPQGAAIHSSWWHSAIAHLAVQVPSPPSFRLNLFLQYKRPQYLHVAQAGEWSDWQKAYYRFRTMAHQQSALDACAQALGANGLVAYASPAFHSRVALYRHVEHRTLRANTHFAPASRLTGHELYTYVDATTPGKAHSEVVKVEPLRFLSGGNGGGPPPGPRGDGGNRQPAELLADARRAAAAAIAASSQVVGNAALFRAAVQRAAEFLRTVFPPVPEAYEPPVQDFIFAATFSSMSGVGWRII</sequence>
<name>A0A1I0KTI9_9BACT</name>
<dbReference type="Proteomes" id="UP000199181">
    <property type="component" value="Unassembled WGS sequence"/>
</dbReference>
<accession>A0A1I0KTI9</accession>
<evidence type="ECO:0000313" key="2">
    <source>
        <dbReference type="EMBL" id="SEU28484.1"/>
    </source>
</evidence>
<proteinExistence type="predicted"/>
<protein>
    <submittedName>
        <fullName evidence="2">Uncharacterized protein</fullName>
    </submittedName>
</protein>
<gene>
    <name evidence="2" type="ORF">SAMN05443639_113173</name>
</gene>